<dbReference type="PANTHER" id="PTHR42748:SF3">
    <property type="entry name" value="BLL4366 PROTEIN"/>
    <property type="match status" value="1"/>
</dbReference>
<organism evidence="3 4">
    <name type="scientific">Solimonas fluminis</name>
    <dbReference type="NCBI Taxonomy" id="2086571"/>
    <lineage>
        <taxon>Bacteria</taxon>
        <taxon>Pseudomonadati</taxon>
        <taxon>Pseudomonadota</taxon>
        <taxon>Gammaproteobacteria</taxon>
        <taxon>Nevskiales</taxon>
        <taxon>Nevskiaceae</taxon>
        <taxon>Solimonas</taxon>
    </lineage>
</organism>
<comment type="caution">
    <text evidence="3">The sequence shown here is derived from an EMBL/GenBank/DDBJ whole genome shotgun (WGS) entry which is preliminary data.</text>
</comment>
<dbReference type="OrthoDB" id="9771302at2"/>
<dbReference type="Pfam" id="PF13460">
    <property type="entry name" value="NAD_binding_10"/>
    <property type="match status" value="1"/>
</dbReference>
<reference evidence="3 4" key="1">
    <citation type="submission" date="2018-02" db="EMBL/GenBank/DDBJ databases">
        <title>Genome sequencing of Solimonas sp. HR-BB.</title>
        <authorList>
            <person name="Lee Y."/>
            <person name="Jeon C.O."/>
        </authorList>
    </citation>
    <scope>NUCLEOTIDE SEQUENCE [LARGE SCALE GENOMIC DNA]</scope>
    <source>
        <strain evidence="3 4">HR-BB</strain>
    </source>
</reference>
<sequence>MKIVIIGGTGLIGSELARQLREAGHEVIAASPRNGVNAVTGEGLAPALQGAQVVVDVSNSPSFEDQAVLAFFRDSTRNLLAAAKMAGVKHYVALSVVGTERMLASGYFRAKMAQEELIQGGGLPYTLLRATQFYEFLGAIAYTGTVGDTVHLSSAALQPVAAADVSSALARLAMETPRNATLEVAGPEKAPLDQFVRRFMQATGDTRAVVSGPAEGYFGTPLTDASLTPGADPILGPTRFEAWLGKAAKAA</sequence>
<protein>
    <submittedName>
        <fullName evidence="3">NmrA family transcriptional regulator</fullName>
    </submittedName>
</protein>
<dbReference type="AlphaFoldDB" id="A0A2S5TJC5"/>
<evidence type="ECO:0000313" key="4">
    <source>
        <dbReference type="Proteomes" id="UP000238220"/>
    </source>
</evidence>
<dbReference type="PANTHER" id="PTHR42748">
    <property type="entry name" value="NITROGEN METABOLITE REPRESSION PROTEIN NMRA FAMILY MEMBER"/>
    <property type="match status" value="1"/>
</dbReference>
<dbReference type="Proteomes" id="UP000238220">
    <property type="component" value="Unassembled WGS sequence"/>
</dbReference>
<keyword evidence="1" id="KW-0521">NADP</keyword>
<gene>
    <name evidence="3" type="ORF">C3942_05135</name>
</gene>
<dbReference type="Gene3D" id="3.40.50.720">
    <property type="entry name" value="NAD(P)-binding Rossmann-like Domain"/>
    <property type="match status" value="1"/>
</dbReference>
<evidence type="ECO:0000313" key="3">
    <source>
        <dbReference type="EMBL" id="PPE75061.1"/>
    </source>
</evidence>
<dbReference type="RefSeq" id="WP_104229287.1">
    <property type="nucleotide sequence ID" value="NZ_PSNW01000002.1"/>
</dbReference>
<dbReference type="InterPro" id="IPR036291">
    <property type="entry name" value="NAD(P)-bd_dom_sf"/>
</dbReference>
<evidence type="ECO:0000256" key="1">
    <source>
        <dbReference type="ARBA" id="ARBA00022857"/>
    </source>
</evidence>
<dbReference type="InterPro" id="IPR051164">
    <property type="entry name" value="NmrA-like_oxidored"/>
</dbReference>
<evidence type="ECO:0000259" key="2">
    <source>
        <dbReference type="Pfam" id="PF13460"/>
    </source>
</evidence>
<dbReference type="InterPro" id="IPR016040">
    <property type="entry name" value="NAD(P)-bd_dom"/>
</dbReference>
<keyword evidence="4" id="KW-1185">Reference proteome</keyword>
<dbReference type="EMBL" id="PSNW01000002">
    <property type="protein sequence ID" value="PPE75061.1"/>
    <property type="molecule type" value="Genomic_DNA"/>
</dbReference>
<dbReference type="SUPFAM" id="SSF51735">
    <property type="entry name" value="NAD(P)-binding Rossmann-fold domains"/>
    <property type="match status" value="1"/>
</dbReference>
<proteinExistence type="predicted"/>
<feature type="domain" description="NAD(P)-binding" evidence="2">
    <location>
        <begin position="7"/>
        <end position="152"/>
    </location>
</feature>
<name>A0A2S5TJC5_9GAMM</name>
<accession>A0A2S5TJC5</accession>